<reference evidence="2" key="1">
    <citation type="journal article" date="2020" name="Fungal Divers.">
        <title>Resolving the Mortierellaceae phylogeny through synthesis of multi-gene phylogenetics and phylogenomics.</title>
        <authorList>
            <person name="Vandepol N."/>
            <person name="Liber J."/>
            <person name="Desiro A."/>
            <person name="Na H."/>
            <person name="Kennedy M."/>
            <person name="Barry K."/>
            <person name="Grigoriev I.V."/>
            <person name="Miller A.N."/>
            <person name="O'Donnell K."/>
            <person name="Stajich J.E."/>
            <person name="Bonito G."/>
        </authorList>
    </citation>
    <scope>NUCLEOTIDE SEQUENCE</scope>
    <source>
        <strain evidence="2">REB-010B</strain>
    </source>
</reference>
<dbReference type="Proteomes" id="UP000738325">
    <property type="component" value="Unassembled WGS sequence"/>
</dbReference>
<accession>A0A9P6R2N3</accession>
<gene>
    <name evidence="2" type="ORF">BGZ99_000794</name>
</gene>
<comment type="caution">
    <text evidence="2">The sequence shown here is derived from an EMBL/GenBank/DDBJ whole genome shotgun (WGS) entry which is preliminary data.</text>
</comment>
<evidence type="ECO:0000313" key="3">
    <source>
        <dbReference type="Proteomes" id="UP000738325"/>
    </source>
</evidence>
<evidence type="ECO:0000313" key="2">
    <source>
        <dbReference type="EMBL" id="KAG0309717.1"/>
    </source>
</evidence>
<dbReference type="AlphaFoldDB" id="A0A9P6R2N3"/>
<sequence>MEHKKVLSQYQREEGYNIQLNKELEKISEENRLMLKNHERLEHKNTELLQQYNDLQHKYNKKVENYKELDRNYMALVRPLQVTKDDPSTIYNRLVQITVSIEHLIQRAKGDRSVNLRREAVFENFQGYGLFQVFPEEALLDPYHLNLYMESVIMTILFYRLFARPLGCIFEQSKEFEGIRKWVNERDPKMATRWRQQICVLVAQDVDTMAHKREEEVRAAAESLSHVISTIYPNVDMSVKIKELCYNTFDLSLAMFGMESMIYPVPIRLGIPFDNENMTTPQKSNPEGLVSLVIFPAFQDDSKNFYYKPKVWCY</sequence>
<dbReference type="EMBL" id="JAAAIP010001171">
    <property type="protein sequence ID" value="KAG0309717.1"/>
    <property type="molecule type" value="Genomic_DNA"/>
</dbReference>
<protein>
    <submittedName>
        <fullName evidence="2">Uncharacterized protein</fullName>
    </submittedName>
</protein>
<organism evidence="2 3">
    <name type="scientific">Dissophora globulifera</name>
    <dbReference type="NCBI Taxonomy" id="979702"/>
    <lineage>
        <taxon>Eukaryota</taxon>
        <taxon>Fungi</taxon>
        <taxon>Fungi incertae sedis</taxon>
        <taxon>Mucoromycota</taxon>
        <taxon>Mortierellomycotina</taxon>
        <taxon>Mortierellomycetes</taxon>
        <taxon>Mortierellales</taxon>
        <taxon>Mortierellaceae</taxon>
        <taxon>Dissophora</taxon>
    </lineage>
</organism>
<evidence type="ECO:0000256" key="1">
    <source>
        <dbReference type="SAM" id="Coils"/>
    </source>
</evidence>
<feature type="coiled-coil region" evidence="1">
    <location>
        <begin position="10"/>
        <end position="72"/>
    </location>
</feature>
<proteinExistence type="predicted"/>
<keyword evidence="1" id="KW-0175">Coiled coil</keyword>
<dbReference type="OrthoDB" id="2439595at2759"/>
<name>A0A9P6R2N3_9FUNG</name>
<keyword evidence="3" id="KW-1185">Reference proteome</keyword>